<comment type="caution">
    <text evidence="1">The sequence shown here is derived from an EMBL/GenBank/DDBJ whole genome shotgun (WGS) entry which is preliminary data.</text>
</comment>
<gene>
    <name evidence="1" type="ORF">GGE12_001088</name>
</gene>
<dbReference type="AlphaFoldDB" id="A0A7W6WD77"/>
<organism evidence="1 2">
    <name type="scientific">Rhizobium mongolense</name>
    <dbReference type="NCBI Taxonomy" id="57676"/>
    <lineage>
        <taxon>Bacteria</taxon>
        <taxon>Pseudomonadati</taxon>
        <taxon>Pseudomonadota</taxon>
        <taxon>Alphaproteobacteria</taxon>
        <taxon>Hyphomicrobiales</taxon>
        <taxon>Rhizobiaceae</taxon>
        <taxon>Rhizobium/Agrobacterium group</taxon>
        <taxon>Rhizobium</taxon>
    </lineage>
</organism>
<dbReference type="Pfam" id="PF19614">
    <property type="entry name" value="DUF6119"/>
    <property type="match status" value="1"/>
</dbReference>
<dbReference type="InterPro" id="IPR026487">
    <property type="entry name" value="CHP04141"/>
</dbReference>
<dbReference type="Proteomes" id="UP000533641">
    <property type="component" value="Unassembled WGS sequence"/>
</dbReference>
<protein>
    <submittedName>
        <fullName evidence="1">Uncharacterized protein</fullName>
    </submittedName>
</protein>
<name>A0A7W6WD77_9HYPH</name>
<evidence type="ECO:0000313" key="1">
    <source>
        <dbReference type="EMBL" id="MBB4273334.1"/>
    </source>
</evidence>
<dbReference type="EMBL" id="JACIGM010000002">
    <property type="protein sequence ID" value="MBB4273334.1"/>
    <property type="molecule type" value="Genomic_DNA"/>
</dbReference>
<accession>A0A7W6WD77</accession>
<sequence length="128" mass="14079">MDTTHDAEVIAHAIIPFDQEKWTPLHRSCLYRGNIEAYRGGELHQRDLSAFGIDEALDLIRRVSGGSDDEGLANSVTGSTALKFTKEMDLTEIGEVDVEALIQGAPMLTPSFTQLKRTLAYRGEITDG</sequence>
<reference evidence="1 2" key="1">
    <citation type="submission" date="2020-08" db="EMBL/GenBank/DDBJ databases">
        <title>Genomic Encyclopedia of Type Strains, Phase IV (KMG-V): Genome sequencing to study the core and pangenomes of soil and plant-associated prokaryotes.</title>
        <authorList>
            <person name="Whitman W."/>
        </authorList>
    </citation>
    <scope>NUCLEOTIDE SEQUENCE [LARGE SCALE GENOMIC DNA]</scope>
    <source>
        <strain evidence="1 2">SEMIA 402</strain>
    </source>
</reference>
<evidence type="ECO:0000313" key="2">
    <source>
        <dbReference type="Proteomes" id="UP000533641"/>
    </source>
</evidence>
<proteinExistence type="predicted"/>